<name>A0A9X1NG97_9ACTN</name>
<gene>
    <name evidence="1" type="ORF">LR394_17765</name>
</gene>
<dbReference type="Proteomes" id="UP001138997">
    <property type="component" value="Unassembled WGS sequence"/>
</dbReference>
<accession>A0A9X1NG97</accession>
<dbReference type="RefSeq" id="WP_231443303.1">
    <property type="nucleotide sequence ID" value="NZ_JAJOMB010000009.1"/>
</dbReference>
<comment type="caution">
    <text evidence="1">The sequence shown here is derived from an EMBL/GenBank/DDBJ whole genome shotgun (WGS) entry which is preliminary data.</text>
</comment>
<evidence type="ECO:0000313" key="2">
    <source>
        <dbReference type="Proteomes" id="UP001138997"/>
    </source>
</evidence>
<keyword evidence="2" id="KW-1185">Reference proteome</keyword>
<sequence>MGNWPVVVTNRCADACAAQFQLGSRAEARDWLESEIVLEGRITDRLPPEAAGLHSRTGWFLVFDDLLVLSLGNDWLGRQVWVATNCFAWPKGPEPPHSSFFRRLRGRRP</sequence>
<protein>
    <submittedName>
        <fullName evidence="1">Uncharacterized protein</fullName>
    </submittedName>
</protein>
<reference evidence="1" key="1">
    <citation type="submission" date="2021-11" db="EMBL/GenBank/DDBJ databases">
        <title>Streptomyces corallinus and Kineosporia corallina sp. nov., two new coral-derived marine actinobacteria.</title>
        <authorList>
            <person name="Buangrab K."/>
            <person name="Sutthacheep M."/>
            <person name="Yeemin T."/>
            <person name="Harunari E."/>
            <person name="Igarashi Y."/>
            <person name="Sripreechasak P."/>
            <person name="Kanchanasin P."/>
            <person name="Tanasupawat S."/>
            <person name="Phongsopitanun W."/>
        </authorList>
    </citation>
    <scope>NUCLEOTIDE SEQUENCE</scope>
    <source>
        <strain evidence="1">JCM 31032</strain>
    </source>
</reference>
<dbReference type="EMBL" id="JAJOMB010000009">
    <property type="protein sequence ID" value="MCD5312756.1"/>
    <property type="molecule type" value="Genomic_DNA"/>
</dbReference>
<organism evidence="1 2">
    <name type="scientific">Kineosporia babensis</name>
    <dbReference type="NCBI Taxonomy" id="499548"/>
    <lineage>
        <taxon>Bacteria</taxon>
        <taxon>Bacillati</taxon>
        <taxon>Actinomycetota</taxon>
        <taxon>Actinomycetes</taxon>
        <taxon>Kineosporiales</taxon>
        <taxon>Kineosporiaceae</taxon>
        <taxon>Kineosporia</taxon>
    </lineage>
</organism>
<evidence type="ECO:0000313" key="1">
    <source>
        <dbReference type="EMBL" id="MCD5312756.1"/>
    </source>
</evidence>
<dbReference type="AlphaFoldDB" id="A0A9X1NG97"/>
<proteinExistence type="predicted"/>